<evidence type="ECO:0000256" key="5">
    <source>
        <dbReference type="PIRSR" id="PIRSR602403-1"/>
    </source>
</evidence>
<dbReference type="InterPro" id="IPR001128">
    <property type="entry name" value="Cyt_P450"/>
</dbReference>
<protein>
    <recommendedName>
        <fullName evidence="9">Cytochrome P450</fullName>
    </recommendedName>
</protein>
<evidence type="ECO:0000256" key="3">
    <source>
        <dbReference type="ARBA" id="ARBA00022723"/>
    </source>
</evidence>
<feature type="binding site" description="axial binding residue" evidence="5">
    <location>
        <position position="431"/>
    </location>
    <ligand>
        <name>heme</name>
        <dbReference type="ChEBI" id="CHEBI:30413"/>
    </ligand>
    <ligandPart>
        <name>Fe</name>
        <dbReference type="ChEBI" id="CHEBI:18248"/>
    </ligandPart>
</feature>
<feature type="transmembrane region" description="Helical" evidence="6">
    <location>
        <begin position="15"/>
        <end position="35"/>
    </location>
</feature>
<dbReference type="Pfam" id="PF00067">
    <property type="entry name" value="p450"/>
    <property type="match status" value="1"/>
</dbReference>
<dbReference type="SUPFAM" id="SSF48264">
    <property type="entry name" value="Cytochrome P450"/>
    <property type="match status" value="1"/>
</dbReference>
<evidence type="ECO:0000256" key="6">
    <source>
        <dbReference type="SAM" id="Phobius"/>
    </source>
</evidence>
<accession>A0AAD9WHG0</accession>
<dbReference type="EMBL" id="JAUBYV010000001">
    <property type="protein sequence ID" value="KAK2630528.1"/>
    <property type="molecule type" value="Genomic_DNA"/>
</dbReference>
<dbReference type="PANTHER" id="PTHR47582">
    <property type="entry name" value="P450, PUTATIVE (EUROFUNG)-RELATED"/>
    <property type="match status" value="1"/>
</dbReference>
<dbReference type="PANTHER" id="PTHR47582:SF1">
    <property type="entry name" value="P450, PUTATIVE (EUROFUNG)-RELATED"/>
    <property type="match status" value="1"/>
</dbReference>
<proteinExistence type="inferred from homology"/>
<name>A0AAD9WHG0_9HELO</name>
<keyword evidence="6" id="KW-0812">Transmembrane</keyword>
<dbReference type="GO" id="GO:0020037">
    <property type="term" value="F:heme binding"/>
    <property type="evidence" value="ECO:0007669"/>
    <property type="project" value="InterPro"/>
</dbReference>
<comment type="caution">
    <text evidence="7">The sequence shown here is derived from an EMBL/GenBank/DDBJ whole genome shotgun (WGS) entry which is preliminary data.</text>
</comment>
<evidence type="ECO:0000313" key="7">
    <source>
        <dbReference type="EMBL" id="KAK2630528.1"/>
    </source>
</evidence>
<dbReference type="InterPro" id="IPR053007">
    <property type="entry name" value="CYP450_monoxygenase_sec-met"/>
</dbReference>
<sequence>MSAPNADPYPSYKVGYGHLCALSCGLVIAAIAICIPRFMDTVILDHRDPPIVQSKLPLIGHLLGIITQQADYYQTLSATYRKPIFTLKILSQRIHVVTSPSLVQSVFRHAKTLSFDPITTSASKRIFQMTDRQTRLLQGIASHEEGEEEYPVAKATYRVMHATLQPSVSLFQTTAVALQRFASSLDVIGTQGDEVQLYEWLQHHFTIATAEALYGPFNPISEDTGMIRSLVDFEKSIGLLFLDIFPALTCPAGHRARAAFVSAFRRYYNAHDLSSASAIIRGRHDVLTSSGLTTDDLASFDIGILMAATMNSNPGLFWLLSFIYSSPSLLSSIRAEVDAAIPETLRLRAASIPNRVVVADTALDDTVLLRKGAVVQLPCQTIHTSPTIWGLDASAFDPTRFLASTTTGQDREHRRLRKQAYNPFGGGAVLCPGRHFSSMEIVGVVAMLVKGFEIQGVQVLGVKMQSLSEQVKHPDGDLKVIIRRREGWQGLGWRFEVSDEGGSSMFK</sequence>
<evidence type="ECO:0000256" key="4">
    <source>
        <dbReference type="ARBA" id="ARBA00023004"/>
    </source>
</evidence>
<evidence type="ECO:0008006" key="9">
    <source>
        <dbReference type="Google" id="ProtNLM"/>
    </source>
</evidence>
<dbReference type="CDD" id="cd11040">
    <property type="entry name" value="CYP7_CYP8-like"/>
    <property type="match status" value="1"/>
</dbReference>
<dbReference type="GO" id="GO:0004497">
    <property type="term" value="F:monooxygenase activity"/>
    <property type="evidence" value="ECO:0007669"/>
    <property type="project" value="InterPro"/>
</dbReference>
<reference evidence="7" key="1">
    <citation type="submission" date="2023-06" db="EMBL/GenBank/DDBJ databases">
        <title>Draft genome of Marssonina rosae.</title>
        <authorList>
            <person name="Cheng Q."/>
        </authorList>
    </citation>
    <scope>NUCLEOTIDE SEQUENCE</scope>
    <source>
        <strain evidence="7">R4</strain>
    </source>
</reference>
<dbReference type="Proteomes" id="UP001285354">
    <property type="component" value="Unassembled WGS sequence"/>
</dbReference>
<comment type="similarity">
    <text evidence="2">Belongs to the cytochrome P450 family.</text>
</comment>
<keyword evidence="3 5" id="KW-0479">Metal-binding</keyword>
<evidence type="ECO:0000256" key="2">
    <source>
        <dbReference type="ARBA" id="ARBA00010617"/>
    </source>
</evidence>
<dbReference type="GO" id="GO:0005506">
    <property type="term" value="F:iron ion binding"/>
    <property type="evidence" value="ECO:0007669"/>
    <property type="project" value="InterPro"/>
</dbReference>
<dbReference type="GO" id="GO:0016705">
    <property type="term" value="F:oxidoreductase activity, acting on paired donors, with incorporation or reduction of molecular oxygen"/>
    <property type="evidence" value="ECO:0007669"/>
    <property type="project" value="InterPro"/>
</dbReference>
<dbReference type="AlphaFoldDB" id="A0AAD9WHG0"/>
<dbReference type="PRINTS" id="PR00465">
    <property type="entry name" value="EP450IV"/>
</dbReference>
<organism evidence="7 8">
    <name type="scientific">Diplocarpon rosae</name>
    <dbReference type="NCBI Taxonomy" id="946125"/>
    <lineage>
        <taxon>Eukaryota</taxon>
        <taxon>Fungi</taxon>
        <taxon>Dikarya</taxon>
        <taxon>Ascomycota</taxon>
        <taxon>Pezizomycotina</taxon>
        <taxon>Leotiomycetes</taxon>
        <taxon>Helotiales</taxon>
        <taxon>Drepanopezizaceae</taxon>
        <taxon>Diplocarpon</taxon>
    </lineage>
</organism>
<evidence type="ECO:0000313" key="8">
    <source>
        <dbReference type="Proteomes" id="UP001285354"/>
    </source>
</evidence>
<dbReference type="Gene3D" id="1.10.630.10">
    <property type="entry name" value="Cytochrome P450"/>
    <property type="match status" value="1"/>
</dbReference>
<evidence type="ECO:0000256" key="1">
    <source>
        <dbReference type="ARBA" id="ARBA00001971"/>
    </source>
</evidence>
<dbReference type="InterPro" id="IPR002403">
    <property type="entry name" value="Cyt_P450_E_grp-IV"/>
</dbReference>
<keyword evidence="5" id="KW-0349">Heme</keyword>
<keyword evidence="6" id="KW-0472">Membrane</keyword>
<gene>
    <name evidence="7" type="ORF">QTJ16_001348</name>
</gene>
<keyword evidence="8" id="KW-1185">Reference proteome</keyword>
<keyword evidence="4 5" id="KW-0408">Iron</keyword>
<dbReference type="InterPro" id="IPR036396">
    <property type="entry name" value="Cyt_P450_sf"/>
</dbReference>
<keyword evidence="6" id="KW-1133">Transmembrane helix</keyword>
<comment type="cofactor">
    <cofactor evidence="1 5">
        <name>heme</name>
        <dbReference type="ChEBI" id="CHEBI:30413"/>
    </cofactor>
</comment>